<evidence type="ECO:0000256" key="4">
    <source>
        <dbReference type="ARBA" id="ARBA00023136"/>
    </source>
</evidence>
<dbReference type="GO" id="GO:0009252">
    <property type="term" value="P:peptidoglycan biosynthetic process"/>
    <property type="evidence" value="ECO:0007669"/>
    <property type="project" value="UniProtKB-UniRule"/>
</dbReference>
<keyword evidence="2 7" id="KW-0812">Transmembrane</keyword>
<evidence type="ECO:0000256" key="5">
    <source>
        <dbReference type="ARBA" id="ARBA00023239"/>
    </source>
</evidence>
<dbReference type="PANTHER" id="PTHR30518:SF2">
    <property type="entry name" value="ENDOLYTIC MUREIN TRANSGLYCOSYLASE"/>
    <property type="match status" value="1"/>
</dbReference>
<keyword evidence="7" id="KW-0997">Cell inner membrane</keyword>
<comment type="similarity">
    <text evidence="7">Belongs to the transglycosylase MltG family.</text>
</comment>
<evidence type="ECO:0000256" key="3">
    <source>
        <dbReference type="ARBA" id="ARBA00022989"/>
    </source>
</evidence>
<evidence type="ECO:0000256" key="1">
    <source>
        <dbReference type="ARBA" id="ARBA00022475"/>
    </source>
</evidence>
<dbReference type="NCBIfam" id="TIGR00247">
    <property type="entry name" value="endolytic transglycosylase MltG"/>
    <property type="match status" value="1"/>
</dbReference>
<organism evidence="8 9">
    <name type="scientific">Leadbettera azotonutricia (strain ATCC BAA-888 / DSM 13862 / ZAS-9)</name>
    <name type="common">Treponema azotonutricium</name>
    <dbReference type="NCBI Taxonomy" id="545695"/>
    <lineage>
        <taxon>Bacteria</taxon>
        <taxon>Pseudomonadati</taxon>
        <taxon>Spirochaetota</taxon>
        <taxon>Spirochaetia</taxon>
        <taxon>Spirochaetales</taxon>
        <taxon>Breznakiellaceae</taxon>
        <taxon>Leadbettera</taxon>
    </lineage>
</organism>
<keyword evidence="1 7" id="KW-1003">Cell membrane</keyword>
<keyword evidence="5 7" id="KW-0456">Lyase</keyword>
<dbReference type="Gene3D" id="3.30.1490.480">
    <property type="entry name" value="Endolytic murein transglycosylase"/>
    <property type="match status" value="1"/>
</dbReference>
<dbReference type="RefSeq" id="WP_015711467.1">
    <property type="nucleotide sequence ID" value="NC_015577.1"/>
</dbReference>
<dbReference type="Pfam" id="PF02618">
    <property type="entry name" value="YceG"/>
    <property type="match status" value="1"/>
</dbReference>
<comment type="catalytic activity">
    <reaction evidence="7">
        <text>a peptidoglycan chain = a peptidoglycan chain with N-acetyl-1,6-anhydromuramyl-[peptide] at the reducing end + a peptidoglycan chain with N-acetylglucosamine at the non-reducing end.</text>
        <dbReference type="EC" id="4.2.2.29"/>
    </reaction>
</comment>
<dbReference type="EC" id="4.2.2.29" evidence="7"/>
<dbReference type="OrthoDB" id="9814591at2"/>
<keyword evidence="9" id="KW-1185">Reference proteome</keyword>
<dbReference type="eggNOG" id="COG1559">
    <property type="taxonomic scope" value="Bacteria"/>
</dbReference>
<dbReference type="GO" id="GO:0005886">
    <property type="term" value="C:plasma membrane"/>
    <property type="evidence" value="ECO:0007669"/>
    <property type="project" value="UniProtKB-UniRule"/>
</dbReference>
<keyword evidence="4 7" id="KW-0472">Membrane</keyword>
<dbReference type="GO" id="GO:0008932">
    <property type="term" value="F:lytic endotransglycosylase activity"/>
    <property type="evidence" value="ECO:0007669"/>
    <property type="project" value="UniProtKB-UniRule"/>
</dbReference>
<dbReference type="CDD" id="cd08010">
    <property type="entry name" value="MltG_like"/>
    <property type="match status" value="1"/>
</dbReference>
<dbReference type="PANTHER" id="PTHR30518">
    <property type="entry name" value="ENDOLYTIC MUREIN TRANSGLYCOSYLASE"/>
    <property type="match status" value="1"/>
</dbReference>
<dbReference type="Proteomes" id="UP000009222">
    <property type="component" value="Chromosome"/>
</dbReference>
<reference evidence="9" key="1">
    <citation type="submission" date="2009-12" db="EMBL/GenBank/DDBJ databases">
        <title>Complete sequence of Treponema azotonutricium strain ZAS-9.</title>
        <authorList>
            <person name="Tetu S.G."/>
            <person name="Matson E."/>
            <person name="Ren Q."/>
            <person name="Seshadri R."/>
            <person name="Elbourne L."/>
            <person name="Hassan K.A."/>
            <person name="Durkin A."/>
            <person name="Radune D."/>
            <person name="Mohamoud Y."/>
            <person name="Shay R."/>
            <person name="Jin S."/>
            <person name="Zhang X."/>
            <person name="Lucey K."/>
            <person name="Ballor N.R."/>
            <person name="Ottesen E."/>
            <person name="Rosenthal R."/>
            <person name="Allen A."/>
            <person name="Leadbetter J.R."/>
            <person name="Paulsen I.T."/>
        </authorList>
    </citation>
    <scope>NUCLEOTIDE SEQUENCE [LARGE SCALE GENOMIC DNA]</scope>
    <source>
        <strain evidence="9">ATCC BAA-888 / DSM 13862 / ZAS-9</strain>
    </source>
</reference>
<evidence type="ECO:0000313" key="8">
    <source>
        <dbReference type="EMBL" id="AEF83473.1"/>
    </source>
</evidence>
<dbReference type="STRING" id="545695.TREAZ_0483"/>
<dbReference type="HAMAP" id="MF_02065">
    <property type="entry name" value="MltG"/>
    <property type="match status" value="1"/>
</dbReference>
<dbReference type="FunCoup" id="F5YC89">
    <property type="interactions" value="299"/>
</dbReference>
<dbReference type="InterPro" id="IPR003770">
    <property type="entry name" value="MLTG-like"/>
</dbReference>
<dbReference type="AlphaFoldDB" id="F5YC89"/>
<protein>
    <recommendedName>
        <fullName evidence="7">Endolytic murein transglycosylase</fullName>
        <ecNumber evidence="7">4.2.2.29</ecNumber>
    </recommendedName>
    <alternativeName>
        <fullName evidence="7">Peptidoglycan lytic transglycosylase</fullName>
    </alternativeName>
    <alternativeName>
        <fullName evidence="7">Peptidoglycan polymerization terminase</fullName>
    </alternativeName>
</protein>
<keyword evidence="6 7" id="KW-0961">Cell wall biogenesis/degradation</keyword>
<proteinExistence type="inferred from homology"/>
<dbReference type="HOGENOM" id="CLU_025574_2_0_12"/>
<dbReference type="InParanoid" id="F5YC89"/>
<dbReference type="Gene3D" id="3.30.160.60">
    <property type="entry name" value="Classic Zinc Finger"/>
    <property type="match status" value="1"/>
</dbReference>
<comment type="function">
    <text evidence="7">Functions as a peptidoglycan terminase that cleaves nascent peptidoglycan strands endolytically to terminate their elongation.</text>
</comment>
<evidence type="ECO:0000256" key="2">
    <source>
        <dbReference type="ARBA" id="ARBA00022692"/>
    </source>
</evidence>
<gene>
    <name evidence="7" type="primary">mltG</name>
    <name evidence="8" type="ordered locus">TREAZ_0483</name>
</gene>
<evidence type="ECO:0000256" key="7">
    <source>
        <dbReference type="HAMAP-Rule" id="MF_02065"/>
    </source>
</evidence>
<sequence>MLRVIRRIAKFMSILIALALVLCGLAVAGFMYFNAPPDSAAHPLAGDNTLRIDSDGALFLEVRSGETSLSVGNRLQEAGIIRNRYFWQVLSRYKKDYIKTGSYRIELPASQIAIHSLLVAGDQILVRVTIPEGVTLKKTARIMEESGICPGDAFIEAASSPGLLNYYHIPNKTLEGYLYPDTYLFPLSYPAEKVAAQMADNFYSRLSEAAPEALNMSAGELNDRVILASIVEREYRVNQEAAIMAGVFLNRLKIGMALQSCATVEYVITEIQGRPHPEVLYNRDIEIRDPYNTYIRPGLPPGPISAPGRVALDAAFHPVPSDFLYFRLVDAAAGSHYFSRTLDDHIKAGALYLKGSAR</sequence>
<dbReference type="EMBL" id="CP001841">
    <property type="protein sequence ID" value="AEF83473.1"/>
    <property type="molecule type" value="Genomic_DNA"/>
</dbReference>
<name>F5YC89_LEAAZ</name>
<dbReference type="KEGG" id="taz:TREAZ_0483"/>
<accession>F5YC89</accession>
<reference evidence="8 9" key="2">
    <citation type="journal article" date="2011" name="ISME J.">
        <title>RNA-seq reveals cooperative metabolic interactions between two termite-gut spirochete species in co-culture.</title>
        <authorList>
            <person name="Rosenthal A.Z."/>
            <person name="Matson E.G."/>
            <person name="Eldar A."/>
            <person name="Leadbetter J.R."/>
        </authorList>
    </citation>
    <scope>NUCLEOTIDE SEQUENCE [LARGE SCALE GENOMIC DNA]</scope>
    <source>
        <strain evidence="9">ATCC BAA-888 / DSM 13862 / ZAS-9</strain>
    </source>
</reference>
<dbReference type="GO" id="GO:0071555">
    <property type="term" value="P:cell wall organization"/>
    <property type="evidence" value="ECO:0007669"/>
    <property type="project" value="UniProtKB-KW"/>
</dbReference>
<feature type="site" description="Important for catalytic activity" evidence="7">
    <location>
        <position position="234"/>
    </location>
</feature>
<evidence type="ECO:0000313" key="9">
    <source>
        <dbReference type="Proteomes" id="UP000009222"/>
    </source>
</evidence>
<keyword evidence="3 7" id="KW-1133">Transmembrane helix</keyword>
<evidence type="ECO:0000256" key="6">
    <source>
        <dbReference type="ARBA" id="ARBA00023316"/>
    </source>
</evidence>